<dbReference type="VEuPathDB" id="TriTrypDB:TEOVI_000743300"/>
<dbReference type="Proteomes" id="UP000195570">
    <property type="component" value="Unassembled WGS sequence"/>
</dbReference>
<evidence type="ECO:0000256" key="2">
    <source>
        <dbReference type="ARBA" id="ARBA00022552"/>
    </source>
</evidence>
<accession>A0A1G4I898</accession>
<reference evidence="7" key="1">
    <citation type="submission" date="2016-09" db="EMBL/GenBank/DDBJ databases">
        <authorList>
            <person name="Hebert L."/>
            <person name="Moumen B."/>
        </authorList>
    </citation>
    <scope>NUCLEOTIDE SEQUENCE [LARGE SCALE GENOMIC DNA]</scope>
    <source>
        <strain evidence="7">OVI</strain>
    </source>
</reference>
<evidence type="ECO:0000256" key="1">
    <source>
        <dbReference type="ARBA" id="ARBA00004604"/>
    </source>
</evidence>
<dbReference type="PANTHER" id="PTHR18359">
    <property type="entry name" value="WD-REPEAT PROTEIN-RELATED"/>
    <property type="match status" value="1"/>
</dbReference>
<evidence type="ECO:0000256" key="5">
    <source>
        <dbReference type="ARBA" id="ARBA00023242"/>
    </source>
</evidence>
<organism evidence="7 8">
    <name type="scientific">Trypanosoma equiperdum</name>
    <dbReference type="NCBI Taxonomy" id="5694"/>
    <lineage>
        <taxon>Eukaryota</taxon>
        <taxon>Discoba</taxon>
        <taxon>Euglenozoa</taxon>
        <taxon>Kinetoplastea</taxon>
        <taxon>Metakinetoplastina</taxon>
        <taxon>Trypanosomatida</taxon>
        <taxon>Trypanosomatidae</taxon>
        <taxon>Trypanosoma</taxon>
    </lineage>
</organism>
<proteinExistence type="predicted"/>
<name>A0A1G4I898_TRYEQ</name>
<evidence type="ECO:0000256" key="4">
    <source>
        <dbReference type="ARBA" id="ARBA00022737"/>
    </source>
</evidence>
<comment type="subcellular location">
    <subcellularLocation>
        <location evidence="1">Nucleus</location>
        <location evidence="1">Nucleolus</location>
    </subcellularLocation>
</comment>
<dbReference type="GeneID" id="92381367"/>
<dbReference type="InterPro" id="IPR045161">
    <property type="entry name" value="Utp18"/>
</dbReference>
<dbReference type="InterPro" id="IPR036322">
    <property type="entry name" value="WD40_repeat_dom_sf"/>
</dbReference>
<evidence type="ECO:0000313" key="7">
    <source>
        <dbReference type="EMBL" id="SCU68006.1"/>
    </source>
</evidence>
<dbReference type="RefSeq" id="XP_067079249.1">
    <property type="nucleotide sequence ID" value="XM_067223148.1"/>
</dbReference>
<gene>
    <name evidence="7" type="ORF">TEOVI_000743300</name>
</gene>
<dbReference type="AlphaFoldDB" id="A0A1G4I898"/>
<dbReference type="GO" id="GO:0034388">
    <property type="term" value="C:Pwp2p-containing subcomplex of 90S preribosome"/>
    <property type="evidence" value="ECO:0007669"/>
    <property type="project" value="TreeGrafter"/>
</dbReference>
<dbReference type="GO" id="GO:0032040">
    <property type="term" value="C:small-subunit processome"/>
    <property type="evidence" value="ECO:0007669"/>
    <property type="project" value="TreeGrafter"/>
</dbReference>
<keyword evidence="5" id="KW-0539">Nucleus</keyword>
<keyword evidence="3" id="KW-0853">WD repeat</keyword>
<dbReference type="PANTHER" id="PTHR18359:SF0">
    <property type="entry name" value="U3 SMALL NUCLEOLAR RNA-ASSOCIATED PROTEIN 18 HOMOLOG"/>
    <property type="match status" value="1"/>
</dbReference>
<evidence type="ECO:0000256" key="6">
    <source>
        <dbReference type="SAM" id="MobiDB-lite"/>
    </source>
</evidence>
<feature type="region of interest" description="Disordered" evidence="6">
    <location>
        <begin position="32"/>
        <end position="52"/>
    </location>
</feature>
<dbReference type="GO" id="GO:0006364">
    <property type="term" value="P:rRNA processing"/>
    <property type="evidence" value="ECO:0007669"/>
    <property type="project" value="UniProtKB-KW"/>
</dbReference>
<evidence type="ECO:0000256" key="3">
    <source>
        <dbReference type="ARBA" id="ARBA00022574"/>
    </source>
</evidence>
<keyword evidence="8" id="KW-1185">Reference proteome</keyword>
<dbReference type="SUPFAM" id="SSF50978">
    <property type="entry name" value="WD40 repeat-like"/>
    <property type="match status" value="1"/>
</dbReference>
<dbReference type="Gene3D" id="2.130.10.10">
    <property type="entry name" value="YVTN repeat-like/Quinoprotein amine dehydrogenase"/>
    <property type="match status" value="1"/>
</dbReference>
<evidence type="ECO:0000313" key="8">
    <source>
        <dbReference type="Proteomes" id="UP000195570"/>
    </source>
</evidence>
<evidence type="ECO:0008006" key="9">
    <source>
        <dbReference type="Google" id="ProtNLM"/>
    </source>
</evidence>
<dbReference type="EMBL" id="CZPT02000861">
    <property type="protein sequence ID" value="SCU68006.1"/>
    <property type="molecule type" value="Genomic_DNA"/>
</dbReference>
<protein>
    <recommendedName>
        <fullName evidence="9">WD domain, G-beta repeat</fullName>
    </recommendedName>
</protein>
<keyword evidence="2" id="KW-0698">rRNA processing</keyword>
<comment type="caution">
    <text evidence="7">The sequence shown here is derived from an EMBL/GenBank/DDBJ whole genome shotgun (WGS) entry which is preliminary data.</text>
</comment>
<keyword evidence="4" id="KW-0677">Repeat</keyword>
<sequence length="410" mass="44131">MSSRAWVDEADITIEKNLPEFIKQSQKLPAWARNNAGSGTKGGLGGESSSPFPNLSAQLAGQKRFRDRDLDALLARTEPLLTSKHERRSTTVPPVLSVLPLPSDAARTVHWHRNGQLAIVGGNNHVYLFHAAGRFVEEISKTHVGKRIKQTTLTATGEDLIIVGNGIYTPNLLHLATEKLIPLNFLCTRELAPHRNGRRDNSKYDFHISKVATPEGGAGENIVGMAHGATITVASIASASIMHRIDLSDPVVDMAFTSSAQELTVATRNKLTVYDLRKSSQFLRELHDKGMVGITTFACSNSMVAVGSTSGIVGLYSGSSLATPVKTLKNLTTSIDCVAFGERSNGDSVLAFCSGSQKAGFRLASLPDCRVVPSFPTVSVRHDFVQSMTIAPTVPILSVGEKTRVTNYAL</sequence>
<dbReference type="FunFam" id="2.130.10.10:FF:001332">
    <property type="entry name" value="Hypothetical_protein_-_conserved"/>
    <property type="match status" value="1"/>
</dbReference>
<dbReference type="InterPro" id="IPR015943">
    <property type="entry name" value="WD40/YVTN_repeat-like_dom_sf"/>
</dbReference>